<keyword evidence="1" id="KW-0812">Transmembrane</keyword>
<comment type="caution">
    <text evidence="2">The sequence shown here is derived from an EMBL/GenBank/DDBJ whole genome shotgun (WGS) entry which is preliminary data.</text>
</comment>
<organism evidence="2 3">
    <name type="scientific">Candidatus Amesbacteria bacterium RIFOXYB1_FULL_44_23</name>
    <dbReference type="NCBI Taxonomy" id="1797263"/>
    <lineage>
        <taxon>Bacteria</taxon>
        <taxon>Candidatus Amesiibacteriota</taxon>
    </lineage>
</organism>
<dbReference type="STRING" id="1797263.A2397_05030"/>
<keyword evidence="1" id="KW-1133">Transmembrane helix</keyword>
<feature type="transmembrane region" description="Helical" evidence="1">
    <location>
        <begin position="496"/>
        <end position="515"/>
    </location>
</feature>
<feature type="transmembrane region" description="Helical" evidence="1">
    <location>
        <begin position="309"/>
        <end position="326"/>
    </location>
</feature>
<name>A0A1F4ZRD7_9BACT</name>
<feature type="transmembrane region" description="Helical" evidence="1">
    <location>
        <begin position="276"/>
        <end position="302"/>
    </location>
</feature>
<dbReference type="EMBL" id="MEXR01000044">
    <property type="protein sequence ID" value="OGD08931.1"/>
    <property type="molecule type" value="Genomic_DNA"/>
</dbReference>
<evidence type="ECO:0000313" key="2">
    <source>
        <dbReference type="EMBL" id="OGD08931.1"/>
    </source>
</evidence>
<dbReference type="Proteomes" id="UP000176424">
    <property type="component" value="Unassembled WGS sequence"/>
</dbReference>
<feature type="transmembrane region" description="Helical" evidence="1">
    <location>
        <begin position="374"/>
        <end position="394"/>
    </location>
</feature>
<evidence type="ECO:0000256" key="1">
    <source>
        <dbReference type="SAM" id="Phobius"/>
    </source>
</evidence>
<reference evidence="2 3" key="1">
    <citation type="journal article" date="2016" name="Nat. Commun.">
        <title>Thousands of microbial genomes shed light on interconnected biogeochemical processes in an aquifer system.</title>
        <authorList>
            <person name="Anantharaman K."/>
            <person name="Brown C.T."/>
            <person name="Hug L.A."/>
            <person name="Sharon I."/>
            <person name="Castelle C.J."/>
            <person name="Probst A.J."/>
            <person name="Thomas B.C."/>
            <person name="Singh A."/>
            <person name="Wilkins M.J."/>
            <person name="Karaoz U."/>
            <person name="Brodie E.L."/>
            <person name="Williams K.H."/>
            <person name="Hubbard S.S."/>
            <person name="Banfield J.F."/>
        </authorList>
    </citation>
    <scope>NUCLEOTIDE SEQUENCE [LARGE SCALE GENOMIC DNA]</scope>
</reference>
<sequence length="746" mass="85221">MWPLLVFLLYLSAPSLAPVWFNGIPLLQSYEFVAFWFVISLFISRSISGYSPTYSNKSRAVIISLVSILLMVKIWFNGMPSITSCYHLDQLSTAGCAFSAESLFLSYDGKKLESNIDFNSSANSQNWRIGALNSLDFNVYLPNQKPQGQQWMDWRRDRSQPFMVKFKVPDAWFSEKDISKLLVSGNGYVSVTDLRNVYVSTYSATLTSHEIFLIKPVQNLTITYANHSNLSQSISDLKSRLLVSYAVSGSEKYQLLSVANIYSSPKFQKAIHMAEIVLLLTLIAPIVSVFFSHLTTLAHLLVRIFKLPGYVYLLPLSGYLFARWLFLRGYGMEASENFLLLSMGFSITYAGLMFSRNFRDYWRRILINRKSGQFLFLISFVALFGLSVGLFRYFGSYAFVKLYSPGDDHLHYYSLARDWLASPRIWADPVMTLSKPMFVYLRGLMLPVFGDANQFLDLFVYMILQSVFVYLLIQILLFITYLNLAFFDARKVFIKSILTFLVMFPLWSFFFYITNTLAWDLSSITEIPAWSLALAGMILVFNLTSDQHKNRTIWVSCLLLCSSVLIRIPQILIAPTWLASLSIFNSKMTNKDLFRYGKAMAATMFVIFLIIAGHFLISQTSVGDVKSYFLANTSGRQTNSLSLFVSKSVSYIPKTVPTLFELTFLVLFATNYFIYLKNNPARRFYLLLLGASLLAFNFIGHFPLSNLGYHPRGIYLSYLQMMTLSIYLGLCNLSGLNIKAETKRRL</sequence>
<gene>
    <name evidence="2" type="ORF">A2397_05030</name>
</gene>
<evidence type="ECO:0000313" key="3">
    <source>
        <dbReference type="Proteomes" id="UP000176424"/>
    </source>
</evidence>
<feature type="transmembrane region" description="Helical" evidence="1">
    <location>
        <begin position="684"/>
        <end position="702"/>
    </location>
</feature>
<proteinExistence type="predicted"/>
<feature type="transmembrane region" description="Helical" evidence="1">
    <location>
        <begin position="60"/>
        <end position="76"/>
    </location>
</feature>
<keyword evidence="1" id="KW-0472">Membrane</keyword>
<dbReference type="AlphaFoldDB" id="A0A1F4ZRD7"/>
<feature type="transmembrane region" description="Helical" evidence="1">
    <location>
        <begin position="458"/>
        <end position="484"/>
    </location>
</feature>
<feature type="transmembrane region" description="Helical" evidence="1">
    <location>
        <begin position="527"/>
        <end position="545"/>
    </location>
</feature>
<protein>
    <submittedName>
        <fullName evidence="2">Uncharacterized protein</fullName>
    </submittedName>
</protein>
<feature type="transmembrane region" description="Helical" evidence="1">
    <location>
        <begin position="31"/>
        <end position="48"/>
    </location>
</feature>
<feature type="transmembrane region" description="Helical" evidence="1">
    <location>
        <begin position="338"/>
        <end position="354"/>
    </location>
</feature>
<feature type="transmembrane region" description="Helical" evidence="1">
    <location>
        <begin position="599"/>
        <end position="617"/>
    </location>
</feature>
<accession>A0A1F4ZRD7</accession>
<feature type="transmembrane region" description="Helical" evidence="1">
    <location>
        <begin position="714"/>
        <end position="736"/>
    </location>
</feature>